<reference evidence="1" key="1">
    <citation type="submission" date="2022-03" db="EMBL/GenBank/DDBJ databases">
        <authorList>
            <person name="Sayadi A."/>
        </authorList>
    </citation>
    <scope>NUCLEOTIDE SEQUENCE</scope>
</reference>
<dbReference type="GO" id="GO:0007030">
    <property type="term" value="P:Golgi organization"/>
    <property type="evidence" value="ECO:0007669"/>
    <property type="project" value="TreeGrafter"/>
</dbReference>
<organism evidence="1 2">
    <name type="scientific">Acanthoscelides obtectus</name>
    <name type="common">Bean weevil</name>
    <name type="synonym">Bruchus obtectus</name>
    <dbReference type="NCBI Taxonomy" id="200917"/>
    <lineage>
        <taxon>Eukaryota</taxon>
        <taxon>Metazoa</taxon>
        <taxon>Ecdysozoa</taxon>
        <taxon>Arthropoda</taxon>
        <taxon>Hexapoda</taxon>
        <taxon>Insecta</taxon>
        <taxon>Pterygota</taxon>
        <taxon>Neoptera</taxon>
        <taxon>Endopterygota</taxon>
        <taxon>Coleoptera</taxon>
        <taxon>Polyphaga</taxon>
        <taxon>Cucujiformia</taxon>
        <taxon>Chrysomeloidea</taxon>
        <taxon>Chrysomelidae</taxon>
        <taxon>Bruchinae</taxon>
        <taxon>Bruchini</taxon>
        <taxon>Acanthoscelides</taxon>
    </lineage>
</organism>
<dbReference type="GO" id="GO:0005794">
    <property type="term" value="C:Golgi apparatus"/>
    <property type="evidence" value="ECO:0007669"/>
    <property type="project" value="TreeGrafter"/>
</dbReference>
<dbReference type="EMBL" id="CAKOFQ010006922">
    <property type="protein sequence ID" value="CAH1982495.1"/>
    <property type="molecule type" value="Genomic_DNA"/>
</dbReference>
<protein>
    <submittedName>
        <fullName evidence="1">Uncharacterized protein</fullName>
    </submittedName>
</protein>
<dbReference type="InterPro" id="IPR008551">
    <property type="entry name" value="TANGO2"/>
</dbReference>
<name>A0A9P0PE40_ACAOB</name>
<sequence length="237" mass="26905">MCILFVHVDPDPKEGQYRLVVATNRDEYYRRPAKSAYKDEETNIIGGVDMQEGREGGMWLGFRTKGIEEGKEKKHCVAILLNLAGEALENSHGRGFIVKDYLLSSMKPPDYIKEIEKDHNYSGYTFVAVELSQNEAVTYHHGNRPPVDSIYTGEHTLGFGNSPPYCPYAKVCKGRYKMLEILESGKQGDELVQELLNLLKDRTKHLPDEELQRRSPAALECLSSTYVDMSEYGYGTR</sequence>
<comment type="caution">
    <text evidence="1">The sequence shown here is derived from an EMBL/GenBank/DDBJ whole genome shotgun (WGS) entry which is preliminary data.</text>
</comment>
<dbReference type="PANTHER" id="PTHR17985">
    <property type="entry name" value="SER/THR-RICH PROTEIN T10 IN DGCR REGION"/>
    <property type="match status" value="1"/>
</dbReference>
<gene>
    <name evidence="1" type="ORF">ACAOBT_LOCUS15041</name>
</gene>
<dbReference type="Proteomes" id="UP001152888">
    <property type="component" value="Unassembled WGS sequence"/>
</dbReference>
<dbReference type="Pfam" id="PF05742">
    <property type="entry name" value="TANGO2"/>
    <property type="match status" value="1"/>
</dbReference>
<keyword evidence="2" id="KW-1185">Reference proteome</keyword>
<dbReference type="OrthoDB" id="191601at2759"/>
<evidence type="ECO:0000313" key="2">
    <source>
        <dbReference type="Proteomes" id="UP001152888"/>
    </source>
</evidence>
<dbReference type="AlphaFoldDB" id="A0A9P0PE40"/>
<dbReference type="PANTHER" id="PTHR17985:SF8">
    <property type="entry name" value="TRANSPORT AND GOLGI ORGANIZATION PROTEIN 2 HOMOLOG"/>
    <property type="match status" value="1"/>
</dbReference>
<accession>A0A9P0PE40</accession>
<dbReference type="GO" id="GO:0009306">
    <property type="term" value="P:protein secretion"/>
    <property type="evidence" value="ECO:0007669"/>
    <property type="project" value="TreeGrafter"/>
</dbReference>
<proteinExistence type="predicted"/>
<evidence type="ECO:0000313" key="1">
    <source>
        <dbReference type="EMBL" id="CAH1982495.1"/>
    </source>
</evidence>